<dbReference type="AlphaFoldDB" id="A0A934TJD4"/>
<comment type="caution">
    <text evidence="4">The sequence shown here is derived from an EMBL/GenBank/DDBJ whole genome shotgun (WGS) entry which is preliminary data.</text>
</comment>
<dbReference type="EMBL" id="NHSD01000152">
    <property type="protein sequence ID" value="MBK5926679.1"/>
    <property type="molecule type" value="Genomic_DNA"/>
</dbReference>
<evidence type="ECO:0000313" key="4">
    <source>
        <dbReference type="EMBL" id="MBK5926679.1"/>
    </source>
</evidence>
<dbReference type="SMART" id="SM01358">
    <property type="entry name" value="HBM"/>
    <property type="match status" value="1"/>
</dbReference>
<reference evidence="4" key="1">
    <citation type="submission" date="2017-05" db="EMBL/GenBank/DDBJ databases">
        <authorList>
            <person name="Imhoff J.F."/>
            <person name="Rahn T."/>
            <person name="Kuenzel S."/>
            <person name="Neulinger S.C."/>
        </authorList>
    </citation>
    <scope>NUCLEOTIDE SEQUENCE</scope>
    <source>
        <strain evidence="4">LMG 28126</strain>
    </source>
</reference>
<comment type="similarity">
    <text evidence="2">Belongs to the methyl-accepting chemotaxis (MCP) protein family.</text>
</comment>
<dbReference type="Gene3D" id="1.10.287.950">
    <property type="entry name" value="Methyl-accepting chemotaxis protein"/>
    <property type="match status" value="1"/>
</dbReference>
<dbReference type="SUPFAM" id="SSF158472">
    <property type="entry name" value="HAMP domain-like"/>
    <property type="match status" value="1"/>
</dbReference>
<dbReference type="InterPro" id="IPR003660">
    <property type="entry name" value="HAMP_dom"/>
</dbReference>
<dbReference type="PANTHER" id="PTHR43531:SF11">
    <property type="entry name" value="METHYL-ACCEPTING CHEMOTAXIS PROTEIN 3"/>
    <property type="match status" value="1"/>
</dbReference>
<dbReference type="Proteomes" id="UP000706333">
    <property type="component" value="Unassembled WGS sequence"/>
</dbReference>
<sequence>MLDRIRISSRINGGFGVVVALLLGLAALTWTASSGLGGLFSTYQNEVRLVERANDLRNAMRLTQFAVADFRADPGEPSAAQLDQALGGLGARAAALRDLANRDTEVAAVAEIEQAVARFTALANGYREVTETTVARTSELTQLGIEHRRGIGALRSALEERGAMDLAYDALRASDAFLVTRVRIDRFFAGWPAEEFDTATAPFEQTAAALDRVSRGGLMPEERAILSGARSGIASFLETAMAARDAELARRPASMELDAAATALVTRVEAMMAKVIEGQAALEAAGDTRVATTQTTTVAVSVAALVLAMLIAWVIGRSVAGSAGGMARSISRIADGDLETPVGGTDHKTEIGVMARSLEVLRENARAAEKERAARAESEERRAEFFDQLGRNLADLASGGLATRMQRADHPGVDEVTLRLCDDFNALGQSFSTLIAQAQSSATSVRETAAQLAQGSGEMSHRAETQAATLEQSAAALDEMTASVKSAADKASEADGAVGTVRREADDSRAVVAATVAAMG</sequence>
<dbReference type="InterPro" id="IPR051310">
    <property type="entry name" value="MCP_chemotaxis"/>
</dbReference>
<keyword evidence="5" id="KW-1185">Reference proteome</keyword>
<dbReference type="GO" id="GO:0016020">
    <property type="term" value="C:membrane"/>
    <property type="evidence" value="ECO:0007669"/>
    <property type="project" value="InterPro"/>
</dbReference>
<name>A0A934TJD4_9RHOB</name>
<dbReference type="SUPFAM" id="SSF58104">
    <property type="entry name" value="Methyl-accepting chemotaxis protein (MCP) signaling domain"/>
    <property type="match status" value="1"/>
</dbReference>
<dbReference type="GO" id="GO:0006935">
    <property type="term" value="P:chemotaxis"/>
    <property type="evidence" value="ECO:0007669"/>
    <property type="project" value="UniProtKB-KW"/>
</dbReference>
<dbReference type="PROSITE" id="PS50885">
    <property type="entry name" value="HAMP"/>
    <property type="match status" value="1"/>
</dbReference>
<keyword evidence="1" id="KW-0145">Chemotaxis</keyword>
<reference evidence="4" key="2">
    <citation type="journal article" date="2020" name="Microorganisms">
        <title>Osmotic Adaptation and Compatible Solute Biosynthesis of Phototrophic Bacteria as Revealed from Genome Analyses.</title>
        <authorList>
            <person name="Imhoff J.F."/>
            <person name="Rahn T."/>
            <person name="Kunzel S."/>
            <person name="Keller A."/>
            <person name="Neulinger S.C."/>
        </authorList>
    </citation>
    <scope>NUCLEOTIDE SEQUENCE</scope>
    <source>
        <strain evidence="4">LMG 28126</strain>
    </source>
</reference>
<dbReference type="SMART" id="SM00304">
    <property type="entry name" value="HAMP"/>
    <property type="match status" value="2"/>
</dbReference>
<feature type="non-terminal residue" evidence="4">
    <location>
        <position position="520"/>
    </location>
</feature>
<proteinExistence type="inferred from homology"/>
<dbReference type="InterPro" id="IPR032255">
    <property type="entry name" value="HBM"/>
</dbReference>
<evidence type="ECO:0000259" key="3">
    <source>
        <dbReference type="PROSITE" id="PS50885"/>
    </source>
</evidence>
<evidence type="ECO:0000256" key="2">
    <source>
        <dbReference type="ARBA" id="ARBA00029447"/>
    </source>
</evidence>
<gene>
    <name evidence="4" type="ORF">CCR87_04835</name>
</gene>
<evidence type="ECO:0000313" key="5">
    <source>
        <dbReference type="Proteomes" id="UP000706333"/>
    </source>
</evidence>
<accession>A0A934TJD4</accession>
<organism evidence="4 5">
    <name type="scientific">Rhodobaculum claviforme</name>
    <dbReference type="NCBI Taxonomy" id="1549854"/>
    <lineage>
        <taxon>Bacteria</taxon>
        <taxon>Pseudomonadati</taxon>
        <taxon>Pseudomonadota</taxon>
        <taxon>Alphaproteobacteria</taxon>
        <taxon>Rhodobacterales</taxon>
        <taxon>Paracoccaceae</taxon>
        <taxon>Rhodobaculum</taxon>
    </lineage>
</organism>
<feature type="domain" description="HAMP" evidence="3">
    <location>
        <begin position="317"/>
        <end position="370"/>
    </location>
</feature>
<dbReference type="RefSeq" id="WP_201156450.1">
    <property type="nucleotide sequence ID" value="NZ_NHSD01000152.1"/>
</dbReference>
<dbReference type="Gene3D" id="6.10.340.10">
    <property type="match status" value="1"/>
</dbReference>
<dbReference type="PANTHER" id="PTHR43531">
    <property type="entry name" value="PROTEIN ICFG"/>
    <property type="match status" value="1"/>
</dbReference>
<protein>
    <recommendedName>
        <fullName evidence="3">HAMP domain-containing protein</fullName>
    </recommendedName>
</protein>
<evidence type="ECO:0000256" key="1">
    <source>
        <dbReference type="ARBA" id="ARBA00022500"/>
    </source>
</evidence>
<dbReference type="Pfam" id="PF00672">
    <property type="entry name" value="HAMP"/>
    <property type="match status" value="1"/>
</dbReference>
<dbReference type="GO" id="GO:0007165">
    <property type="term" value="P:signal transduction"/>
    <property type="evidence" value="ECO:0007669"/>
    <property type="project" value="InterPro"/>
</dbReference>